<accession>A0A0K0G5K2</accession>
<organism evidence="1 2">
    <name type="scientific">Strongyloides venezuelensis</name>
    <name type="common">Threadworm</name>
    <dbReference type="NCBI Taxonomy" id="75913"/>
    <lineage>
        <taxon>Eukaryota</taxon>
        <taxon>Metazoa</taxon>
        <taxon>Ecdysozoa</taxon>
        <taxon>Nematoda</taxon>
        <taxon>Chromadorea</taxon>
        <taxon>Rhabditida</taxon>
        <taxon>Tylenchina</taxon>
        <taxon>Panagrolaimomorpha</taxon>
        <taxon>Strongyloidoidea</taxon>
        <taxon>Strongyloididae</taxon>
        <taxon>Strongyloides</taxon>
    </lineage>
</organism>
<keyword evidence="1" id="KW-1185">Reference proteome</keyword>
<evidence type="ECO:0000313" key="2">
    <source>
        <dbReference type="WBParaSite" id="SVE_2001900.1"/>
    </source>
</evidence>
<evidence type="ECO:0000313" key="1">
    <source>
        <dbReference type="Proteomes" id="UP000035680"/>
    </source>
</evidence>
<proteinExistence type="predicted"/>
<protein>
    <submittedName>
        <fullName evidence="2">PqqD family protein</fullName>
    </submittedName>
</protein>
<name>A0A0K0G5K2_STRVS</name>
<dbReference type="AlphaFoldDB" id="A0A0K0G5K2"/>
<dbReference type="STRING" id="75913.A0A0K0G5K2"/>
<sequence>MKMSYKVFANGLCVYAAIERDHLNYVIKLNIKLKQKNNKQIEDLLEDYLIGDEDNKEAEKKVKELNFLAVTLIQEDSCI</sequence>
<dbReference type="WBParaSite" id="SVE_2001900.1">
    <property type="protein sequence ID" value="SVE_2001900.1"/>
    <property type="gene ID" value="SVE_2001900"/>
</dbReference>
<reference evidence="1" key="1">
    <citation type="submission" date="2014-07" db="EMBL/GenBank/DDBJ databases">
        <authorList>
            <person name="Martin A.A"/>
            <person name="De Silva N."/>
        </authorList>
    </citation>
    <scope>NUCLEOTIDE SEQUENCE</scope>
</reference>
<dbReference type="Proteomes" id="UP000035680">
    <property type="component" value="Unassembled WGS sequence"/>
</dbReference>
<reference evidence="2" key="2">
    <citation type="submission" date="2015-08" db="UniProtKB">
        <authorList>
            <consortium name="WormBaseParasite"/>
        </authorList>
    </citation>
    <scope>IDENTIFICATION</scope>
</reference>